<accession>A0A0H2TF29</accession>
<reference evidence="1" key="2">
    <citation type="submission" date="2011-03" db="EMBL/GenBank/DDBJ databases">
        <title>Annotation of Magnaporthe poae ATCC 64411.</title>
        <authorList>
            <person name="Ma L.-J."/>
            <person name="Dead R."/>
            <person name="Young S.K."/>
            <person name="Zeng Q."/>
            <person name="Gargeya S."/>
            <person name="Fitzgerald M."/>
            <person name="Haas B."/>
            <person name="Abouelleil A."/>
            <person name="Alvarado L."/>
            <person name="Arachchi H.M."/>
            <person name="Berlin A."/>
            <person name="Brown A."/>
            <person name="Chapman S.B."/>
            <person name="Chen Z."/>
            <person name="Dunbar C."/>
            <person name="Freedman E."/>
            <person name="Gearin G."/>
            <person name="Gellesch M."/>
            <person name="Goldberg J."/>
            <person name="Griggs A."/>
            <person name="Gujja S."/>
            <person name="Heiman D."/>
            <person name="Howarth C."/>
            <person name="Larson L."/>
            <person name="Lui A."/>
            <person name="MacDonald P.J.P."/>
            <person name="Mehta T."/>
            <person name="Montmayeur A."/>
            <person name="Murphy C."/>
            <person name="Neiman D."/>
            <person name="Pearson M."/>
            <person name="Priest M."/>
            <person name="Roberts A."/>
            <person name="Saif S."/>
            <person name="Shea T."/>
            <person name="Shenoy N."/>
            <person name="Sisk P."/>
            <person name="Stolte C."/>
            <person name="Sykes S."/>
            <person name="Yandava C."/>
            <person name="Wortman J."/>
            <person name="Nusbaum C."/>
            <person name="Birren B."/>
        </authorList>
    </citation>
    <scope>NUCLEOTIDE SEQUENCE</scope>
    <source>
        <strain evidence="1">ATCC 64411</strain>
    </source>
</reference>
<reference evidence="1" key="1">
    <citation type="submission" date="2010-05" db="EMBL/GenBank/DDBJ databases">
        <title>The Genome Sequence of Magnaporthe poae strain ATCC 64411.</title>
        <authorList>
            <consortium name="The Broad Institute Genome Sequencing Platform"/>
            <consortium name="Broad Institute Genome Sequencing Center for Infectious Disease"/>
            <person name="Ma L.-J."/>
            <person name="Dead R."/>
            <person name="Young S."/>
            <person name="Zeng Q."/>
            <person name="Koehrsen M."/>
            <person name="Alvarado L."/>
            <person name="Berlin A."/>
            <person name="Chapman S.B."/>
            <person name="Chen Z."/>
            <person name="Freedman E."/>
            <person name="Gellesch M."/>
            <person name="Goldberg J."/>
            <person name="Griggs A."/>
            <person name="Gujja S."/>
            <person name="Heilman E.R."/>
            <person name="Heiman D."/>
            <person name="Hepburn T."/>
            <person name="Howarth C."/>
            <person name="Jen D."/>
            <person name="Larson L."/>
            <person name="Mehta T."/>
            <person name="Neiman D."/>
            <person name="Pearson M."/>
            <person name="Roberts A."/>
            <person name="Saif S."/>
            <person name="Shea T."/>
            <person name="Shenoy N."/>
            <person name="Sisk P."/>
            <person name="Stolte C."/>
            <person name="Sykes S."/>
            <person name="Walk T."/>
            <person name="White J."/>
            <person name="Yandava C."/>
            <person name="Haas B."/>
            <person name="Nusbaum C."/>
            <person name="Birren B."/>
        </authorList>
    </citation>
    <scope>NUCLEOTIDE SEQUENCE</scope>
    <source>
        <strain evidence="1">ATCC 64411</strain>
    </source>
</reference>
<gene>
    <name evidence="1" type="ORF">MAPG_01774</name>
</gene>
<sequence length="223" mass="24170">APIAPHQRRRPFLTGRLKFGLKASHPRAIYGLPPPINDAQDVNFGGGWAGSCMRAASDWQIGQNDPFGSLANGLLQLCMQPDLSHLLNARDCPPGLAADSWFFAGAWPMPGGAKLWRLLPSHKLLARRPLPGGRKCGPGLSPVQKPSSSGCELACAWRQGGNSVLPDLDRFAVARGGDVTLASCTGLFARDEARSFRLACNLFRWHVPGRKVLTQKIVHHSLR</sequence>
<organism evidence="1">
    <name type="scientific">Magnaporthiopsis poae (strain ATCC 64411 / 73-15)</name>
    <name type="common">Kentucky bluegrass fungus</name>
    <name type="synonym">Magnaporthe poae</name>
    <dbReference type="NCBI Taxonomy" id="644358"/>
    <lineage>
        <taxon>Eukaryota</taxon>
        <taxon>Fungi</taxon>
        <taxon>Dikarya</taxon>
        <taxon>Ascomycota</taxon>
        <taxon>Pezizomycotina</taxon>
        <taxon>Sordariomycetes</taxon>
        <taxon>Sordariomycetidae</taxon>
        <taxon>Magnaporthales</taxon>
        <taxon>Magnaporthaceae</taxon>
        <taxon>Magnaporthiopsis</taxon>
    </lineage>
</organism>
<dbReference type="EMBL" id="GL876966">
    <property type="protein sequence ID" value="KLU82705.1"/>
    <property type="molecule type" value="Genomic_DNA"/>
</dbReference>
<dbReference type="AlphaFoldDB" id="A0A0H2TF29"/>
<protein>
    <submittedName>
        <fullName evidence="1">Uncharacterized protein</fullName>
    </submittedName>
</protein>
<feature type="non-terminal residue" evidence="1">
    <location>
        <position position="1"/>
    </location>
</feature>
<dbReference type="VEuPathDB" id="FungiDB:MAPG_01774"/>
<evidence type="ECO:0000313" key="1">
    <source>
        <dbReference type="EMBL" id="KLU82705.1"/>
    </source>
</evidence>
<name>A0A0H2TF29_MAGP6</name>
<proteinExistence type="predicted"/>